<gene>
    <name evidence="2" type="ORF">AB0D95_04165</name>
</gene>
<name>A0ABV3EJY6_9ACTN</name>
<keyword evidence="3" id="KW-1185">Reference proteome</keyword>
<feature type="region of interest" description="Disordered" evidence="1">
    <location>
        <begin position="1"/>
        <end position="20"/>
    </location>
</feature>
<comment type="caution">
    <text evidence="2">The sequence shown here is derived from an EMBL/GenBank/DDBJ whole genome shotgun (WGS) entry which is preliminary data.</text>
</comment>
<protein>
    <submittedName>
        <fullName evidence="2">Uncharacterized protein</fullName>
    </submittedName>
</protein>
<dbReference type="RefSeq" id="WP_359268765.1">
    <property type="nucleotide sequence ID" value="NZ_JBEZNA010000005.1"/>
</dbReference>
<dbReference type="Proteomes" id="UP001551584">
    <property type="component" value="Unassembled WGS sequence"/>
</dbReference>
<dbReference type="EMBL" id="JBEZNA010000005">
    <property type="protein sequence ID" value="MEU9576468.1"/>
    <property type="molecule type" value="Genomic_DNA"/>
</dbReference>
<proteinExistence type="predicted"/>
<evidence type="ECO:0000256" key="1">
    <source>
        <dbReference type="SAM" id="MobiDB-lite"/>
    </source>
</evidence>
<reference evidence="2 3" key="1">
    <citation type="submission" date="2024-06" db="EMBL/GenBank/DDBJ databases">
        <title>The Natural Products Discovery Center: Release of the First 8490 Sequenced Strains for Exploring Actinobacteria Biosynthetic Diversity.</title>
        <authorList>
            <person name="Kalkreuter E."/>
            <person name="Kautsar S.A."/>
            <person name="Yang D."/>
            <person name="Bader C.D."/>
            <person name="Teijaro C.N."/>
            <person name="Fluegel L."/>
            <person name="Davis C.M."/>
            <person name="Simpson J.R."/>
            <person name="Lauterbach L."/>
            <person name="Steele A.D."/>
            <person name="Gui C."/>
            <person name="Meng S."/>
            <person name="Li G."/>
            <person name="Viehrig K."/>
            <person name="Ye F."/>
            <person name="Su P."/>
            <person name="Kiefer A.F."/>
            <person name="Nichols A."/>
            <person name="Cepeda A.J."/>
            <person name="Yan W."/>
            <person name="Fan B."/>
            <person name="Jiang Y."/>
            <person name="Adhikari A."/>
            <person name="Zheng C.-J."/>
            <person name="Schuster L."/>
            <person name="Cowan T.M."/>
            <person name="Smanski M.J."/>
            <person name="Chevrette M.G."/>
            <person name="De Carvalho L.P.S."/>
            <person name="Shen B."/>
        </authorList>
    </citation>
    <scope>NUCLEOTIDE SEQUENCE [LARGE SCALE GENOMIC DNA]</scope>
    <source>
        <strain evidence="2 3">NPDC048117</strain>
    </source>
</reference>
<evidence type="ECO:0000313" key="2">
    <source>
        <dbReference type="EMBL" id="MEU9576468.1"/>
    </source>
</evidence>
<evidence type="ECO:0000313" key="3">
    <source>
        <dbReference type="Proteomes" id="UP001551584"/>
    </source>
</evidence>
<accession>A0ABV3EJY6</accession>
<sequence>MPTGWKVGAQGITGRDVPMDAPCRKPGHVCEGRVSNAGARYGNTQNTGNLNIEMFSFEDVEAAQREYEERSASYAGEKDREVAMPTVGDVSIARSGANEFSGWPFTSLVMRVGTVVVAMAYTHRDAPDPQMLLALARMEAKRLQQAQSGEEPTASL</sequence>
<organism evidence="2 3">
    <name type="scientific">Streptomyces chilikensis</name>
    <dbReference type="NCBI Taxonomy" id="1194079"/>
    <lineage>
        <taxon>Bacteria</taxon>
        <taxon>Bacillati</taxon>
        <taxon>Actinomycetota</taxon>
        <taxon>Actinomycetes</taxon>
        <taxon>Kitasatosporales</taxon>
        <taxon>Streptomycetaceae</taxon>
        <taxon>Streptomyces</taxon>
    </lineage>
</organism>